<name>A0ABP7R248_9SPHI</name>
<dbReference type="Proteomes" id="UP001500742">
    <property type="component" value="Unassembled WGS sequence"/>
</dbReference>
<dbReference type="Pfam" id="PF00107">
    <property type="entry name" value="ADH_zinc_N"/>
    <property type="match status" value="1"/>
</dbReference>
<dbReference type="SUPFAM" id="SSF50129">
    <property type="entry name" value="GroES-like"/>
    <property type="match status" value="1"/>
</dbReference>
<feature type="domain" description="Alcohol dehydrogenase-like N-terminal" evidence="3">
    <location>
        <begin position="24"/>
        <end position="128"/>
    </location>
</feature>
<keyword evidence="1" id="KW-0560">Oxidoreductase</keyword>
<gene>
    <name evidence="4" type="ORF">GCM10022210_50700</name>
</gene>
<dbReference type="InterPro" id="IPR050129">
    <property type="entry name" value="Zn_alcohol_dh"/>
</dbReference>
<evidence type="ECO:0000313" key="4">
    <source>
        <dbReference type="EMBL" id="GAA3990835.1"/>
    </source>
</evidence>
<evidence type="ECO:0000313" key="5">
    <source>
        <dbReference type="Proteomes" id="UP001500742"/>
    </source>
</evidence>
<dbReference type="InterPro" id="IPR036291">
    <property type="entry name" value="NAD(P)-bd_dom_sf"/>
</dbReference>
<dbReference type="SUPFAM" id="SSF51735">
    <property type="entry name" value="NAD(P)-binding Rossmann-fold domains"/>
    <property type="match status" value="1"/>
</dbReference>
<dbReference type="InterPro" id="IPR011032">
    <property type="entry name" value="GroES-like_sf"/>
</dbReference>
<dbReference type="Pfam" id="PF08240">
    <property type="entry name" value="ADH_N"/>
    <property type="match status" value="1"/>
</dbReference>
<dbReference type="EMBL" id="BAAAZC010000031">
    <property type="protein sequence ID" value="GAA3990835.1"/>
    <property type="molecule type" value="Genomic_DNA"/>
</dbReference>
<dbReference type="CDD" id="cd08261">
    <property type="entry name" value="Zn_ADH7"/>
    <property type="match status" value="1"/>
</dbReference>
<organism evidence="4 5">
    <name type="scientific">Mucilaginibacter dorajii</name>
    <dbReference type="NCBI Taxonomy" id="692994"/>
    <lineage>
        <taxon>Bacteria</taxon>
        <taxon>Pseudomonadati</taxon>
        <taxon>Bacteroidota</taxon>
        <taxon>Sphingobacteriia</taxon>
        <taxon>Sphingobacteriales</taxon>
        <taxon>Sphingobacteriaceae</taxon>
        <taxon>Mucilaginibacter</taxon>
    </lineage>
</organism>
<dbReference type="RefSeq" id="WP_259086650.1">
    <property type="nucleotide sequence ID" value="NZ_BAAAZC010000031.1"/>
</dbReference>
<sequence length="338" mass="36908">MQVIVCEEPGKLAFKEQEKPGIKEGYAQIRIKRIGICGTDLHAFEGTQPYFNYPRILGHELSGELVEPNGAQGFQKGEAVTFIPYFNCGLCIACRSGKPNCCTQINVCGVHVDGGMTEYLNVPEYSLVHGDGLSYDELALVEPLAIGAHGIRRADVQPGEFVLVIGAGPIGLGIMEFARIAGGKVIAMDLNAKRLEFCRDRLKVDHIINGSTEDVLARLTSITNGDMPSVVIDATGSLRAINNGFQYMAHGARYVLVGLQKGDISFSHPEFHKREATLMSSRNATRADFEHVIASMKKGLVQPANYITHRVSFNQVIDEFEGWLDPANGVIKAMVEVD</sequence>
<evidence type="ECO:0000259" key="2">
    <source>
        <dbReference type="Pfam" id="PF00107"/>
    </source>
</evidence>
<dbReference type="Gene3D" id="3.90.180.10">
    <property type="entry name" value="Medium-chain alcohol dehydrogenases, catalytic domain"/>
    <property type="match status" value="1"/>
</dbReference>
<proteinExistence type="predicted"/>
<feature type="domain" description="Alcohol dehydrogenase-like C-terminal" evidence="2">
    <location>
        <begin position="169"/>
        <end position="296"/>
    </location>
</feature>
<keyword evidence="5" id="KW-1185">Reference proteome</keyword>
<accession>A0ABP7R248</accession>
<dbReference type="PANTHER" id="PTHR43401">
    <property type="entry name" value="L-THREONINE 3-DEHYDROGENASE"/>
    <property type="match status" value="1"/>
</dbReference>
<protein>
    <submittedName>
        <fullName evidence="4">Zinc-binding alcohol dehydrogenase family protein</fullName>
    </submittedName>
</protein>
<dbReference type="Gene3D" id="3.40.50.720">
    <property type="entry name" value="NAD(P)-binding Rossmann-like Domain"/>
    <property type="match status" value="1"/>
</dbReference>
<dbReference type="PANTHER" id="PTHR43401:SF3">
    <property type="entry name" value="L-GALACTONATE-5-DEHYDROGENASE"/>
    <property type="match status" value="1"/>
</dbReference>
<evidence type="ECO:0000256" key="1">
    <source>
        <dbReference type="ARBA" id="ARBA00023002"/>
    </source>
</evidence>
<reference evidence="5" key="1">
    <citation type="journal article" date="2019" name="Int. J. Syst. Evol. Microbiol.">
        <title>The Global Catalogue of Microorganisms (GCM) 10K type strain sequencing project: providing services to taxonomists for standard genome sequencing and annotation.</title>
        <authorList>
            <consortium name="The Broad Institute Genomics Platform"/>
            <consortium name="The Broad Institute Genome Sequencing Center for Infectious Disease"/>
            <person name="Wu L."/>
            <person name="Ma J."/>
        </authorList>
    </citation>
    <scope>NUCLEOTIDE SEQUENCE [LARGE SCALE GENOMIC DNA]</scope>
    <source>
        <strain evidence="5">JCM 16601</strain>
    </source>
</reference>
<comment type="caution">
    <text evidence="4">The sequence shown here is derived from an EMBL/GenBank/DDBJ whole genome shotgun (WGS) entry which is preliminary data.</text>
</comment>
<dbReference type="InterPro" id="IPR013149">
    <property type="entry name" value="ADH-like_C"/>
</dbReference>
<dbReference type="InterPro" id="IPR013154">
    <property type="entry name" value="ADH-like_N"/>
</dbReference>
<evidence type="ECO:0000259" key="3">
    <source>
        <dbReference type="Pfam" id="PF08240"/>
    </source>
</evidence>